<dbReference type="GO" id="GO:0001817">
    <property type="term" value="P:regulation of cytokine production"/>
    <property type="evidence" value="ECO:0000318"/>
    <property type="project" value="GO_Central"/>
</dbReference>
<dbReference type="Bgee" id="ENSORLG00000022516">
    <property type="expression patterns" value="Expressed in pharyngeal gill and 10 other cell types or tissues"/>
</dbReference>
<dbReference type="AlphaFoldDB" id="A0A3B3IJS4"/>
<reference evidence="5" key="2">
    <citation type="submission" date="2025-08" db="UniProtKB">
        <authorList>
            <consortium name="Ensembl"/>
        </authorList>
    </citation>
    <scope>IDENTIFICATION</scope>
    <source>
        <strain evidence="5">Hd-rR</strain>
    </source>
</reference>
<dbReference type="PANTHER" id="PTHR24100">
    <property type="entry name" value="BUTYROPHILIN"/>
    <property type="match status" value="1"/>
</dbReference>
<evidence type="ECO:0000256" key="2">
    <source>
        <dbReference type="ARBA" id="ARBA00023136"/>
    </source>
</evidence>
<keyword evidence="2" id="KW-0472">Membrane</keyword>
<dbReference type="InterPro" id="IPR007110">
    <property type="entry name" value="Ig-like_dom"/>
</dbReference>
<comment type="subcellular location">
    <subcellularLocation>
        <location evidence="1">Membrane</location>
    </subcellularLocation>
</comment>
<evidence type="ECO:0000259" key="4">
    <source>
        <dbReference type="PROSITE" id="PS50835"/>
    </source>
</evidence>
<dbReference type="InterPro" id="IPR036179">
    <property type="entry name" value="Ig-like_dom_sf"/>
</dbReference>
<dbReference type="InterPro" id="IPR013783">
    <property type="entry name" value="Ig-like_fold"/>
</dbReference>
<reference evidence="5" key="3">
    <citation type="submission" date="2025-09" db="UniProtKB">
        <authorList>
            <consortium name="Ensembl"/>
        </authorList>
    </citation>
    <scope>IDENTIFICATION</scope>
    <source>
        <strain evidence="5">Hd-rR</strain>
    </source>
</reference>
<dbReference type="Gene3D" id="2.60.40.10">
    <property type="entry name" value="Immunoglobulins"/>
    <property type="match status" value="1"/>
</dbReference>
<dbReference type="InterPro" id="IPR050504">
    <property type="entry name" value="IgSF_BTN/MOG"/>
</dbReference>
<dbReference type="PANTHER" id="PTHR24100:SF151">
    <property type="entry name" value="ICOS LIGAND"/>
    <property type="match status" value="1"/>
</dbReference>
<feature type="domain" description="Ig-like" evidence="4">
    <location>
        <begin position="9"/>
        <end position="114"/>
    </location>
</feature>
<dbReference type="STRING" id="8090.ENSORLP00000044305"/>
<reference evidence="5 6" key="1">
    <citation type="journal article" date="2007" name="Nature">
        <title>The medaka draft genome and insights into vertebrate genome evolution.</title>
        <authorList>
            <person name="Kasahara M."/>
            <person name="Naruse K."/>
            <person name="Sasaki S."/>
            <person name="Nakatani Y."/>
            <person name="Qu W."/>
            <person name="Ahsan B."/>
            <person name="Yamada T."/>
            <person name="Nagayasu Y."/>
            <person name="Doi K."/>
            <person name="Kasai Y."/>
            <person name="Jindo T."/>
            <person name="Kobayashi D."/>
            <person name="Shimada A."/>
            <person name="Toyoda A."/>
            <person name="Kuroki Y."/>
            <person name="Fujiyama A."/>
            <person name="Sasaki T."/>
            <person name="Shimizu A."/>
            <person name="Asakawa S."/>
            <person name="Shimizu N."/>
            <person name="Hashimoto S."/>
            <person name="Yang J."/>
            <person name="Lee Y."/>
            <person name="Matsushima K."/>
            <person name="Sugano S."/>
            <person name="Sakaizumi M."/>
            <person name="Narita T."/>
            <person name="Ohishi K."/>
            <person name="Haga S."/>
            <person name="Ohta F."/>
            <person name="Nomoto H."/>
            <person name="Nogata K."/>
            <person name="Morishita T."/>
            <person name="Endo T."/>
            <person name="Shin-I T."/>
            <person name="Takeda H."/>
            <person name="Morishita S."/>
            <person name="Kohara Y."/>
        </authorList>
    </citation>
    <scope>NUCLEOTIDE SEQUENCE [LARGE SCALE GENOMIC DNA]</scope>
    <source>
        <strain evidence="5 6">Hd-rR</strain>
    </source>
</reference>
<evidence type="ECO:0000256" key="1">
    <source>
        <dbReference type="ARBA" id="ARBA00004370"/>
    </source>
</evidence>
<dbReference type="PROSITE" id="PS50835">
    <property type="entry name" value="IG_LIKE"/>
    <property type="match status" value="1"/>
</dbReference>
<dbReference type="Ensembl" id="ENSORLT00000045658.1">
    <property type="protein sequence ID" value="ENSORLP00000044305.1"/>
    <property type="gene ID" value="ENSORLG00000022516.1"/>
</dbReference>
<keyword evidence="6" id="KW-1185">Reference proteome</keyword>
<organism evidence="5 6">
    <name type="scientific">Oryzias latipes</name>
    <name type="common">Japanese rice fish</name>
    <name type="synonym">Japanese killifish</name>
    <dbReference type="NCBI Taxonomy" id="8090"/>
    <lineage>
        <taxon>Eukaryota</taxon>
        <taxon>Metazoa</taxon>
        <taxon>Chordata</taxon>
        <taxon>Craniata</taxon>
        <taxon>Vertebrata</taxon>
        <taxon>Euteleostomi</taxon>
        <taxon>Actinopterygii</taxon>
        <taxon>Neopterygii</taxon>
        <taxon>Teleostei</taxon>
        <taxon>Neoteleostei</taxon>
        <taxon>Acanthomorphata</taxon>
        <taxon>Ovalentaria</taxon>
        <taxon>Atherinomorphae</taxon>
        <taxon>Beloniformes</taxon>
        <taxon>Adrianichthyidae</taxon>
        <taxon>Oryziinae</taxon>
        <taxon>Oryzias</taxon>
    </lineage>
</organism>
<name>A0A3B3IJS4_ORYLA</name>
<dbReference type="GO" id="GO:0005102">
    <property type="term" value="F:signaling receptor binding"/>
    <property type="evidence" value="ECO:0000318"/>
    <property type="project" value="GO_Central"/>
</dbReference>
<proteinExistence type="predicted"/>
<accession>A0A3B3IJS4</accession>
<dbReference type="GeneTree" id="ENSGT00990000204036"/>
<dbReference type="InParanoid" id="A0A3B3IJS4"/>
<protein>
    <recommendedName>
        <fullName evidence="4">Ig-like domain-containing protein</fullName>
    </recommendedName>
</protein>
<dbReference type="SUPFAM" id="SSF48726">
    <property type="entry name" value="Immunoglobulin"/>
    <property type="match status" value="1"/>
</dbReference>
<dbReference type="Proteomes" id="UP000001038">
    <property type="component" value="Chromosome 18"/>
</dbReference>
<evidence type="ECO:0000256" key="3">
    <source>
        <dbReference type="ARBA" id="ARBA00023319"/>
    </source>
</evidence>
<sequence length="147" mass="16774">MTLTDFPEPKRVVLDWGGLNQRTNVNSYHNQTSHLGQDVVLSCRVEPPSDLTNETLEWTNGTDVVHVYRSRKDDPDPQVQRFFNRTSLITEYLKDGIASLTLTNFTNQDEGNYSFCLPELLSCSDVTLTESKLAAEHWELSVYVFSI</sequence>
<dbReference type="GO" id="GO:0050852">
    <property type="term" value="P:T cell receptor signaling pathway"/>
    <property type="evidence" value="ECO:0000318"/>
    <property type="project" value="GO_Central"/>
</dbReference>
<evidence type="ECO:0000313" key="5">
    <source>
        <dbReference type="Ensembl" id="ENSORLP00000044305.1"/>
    </source>
</evidence>
<evidence type="ECO:0000313" key="6">
    <source>
        <dbReference type="Proteomes" id="UP000001038"/>
    </source>
</evidence>
<keyword evidence="3" id="KW-0393">Immunoglobulin domain</keyword>
<dbReference type="GO" id="GO:0009897">
    <property type="term" value="C:external side of plasma membrane"/>
    <property type="evidence" value="ECO:0000318"/>
    <property type="project" value="GO_Central"/>
</dbReference>